<dbReference type="AlphaFoldDB" id="A0A6P5PTY7"/>
<dbReference type="GeneID" id="110295508"/>
<organism evidence="2 3">
    <name type="scientific">Mus caroli</name>
    <name type="common">Ryukyu mouse</name>
    <name type="synonym">Ricefield mouse</name>
    <dbReference type="NCBI Taxonomy" id="10089"/>
    <lineage>
        <taxon>Eukaryota</taxon>
        <taxon>Metazoa</taxon>
        <taxon>Chordata</taxon>
        <taxon>Craniata</taxon>
        <taxon>Vertebrata</taxon>
        <taxon>Euteleostomi</taxon>
        <taxon>Mammalia</taxon>
        <taxon>Eutheria</taxon>
        <taxon>Euarchontoglires</taxon>
        <taxon>Glires</taxon>
        <taxon>Rodentia</taxon>
        <taxon>Myomorpha</taxon>
        <taxon>Muroidea</taxon>
        <taxon>Muridae</taxon>
        <taxon>Murinae</taxon>
        <taxon>Mus</taxon>
        <taxon>Mus</taxon>
    </lineage>
</organism>
<protein>
    <submittedName>
        <fullName evidence="3">Odontogenesis associated phosphoprotein</fullName>
    </submittedName>
</protein>
<dbReference type="RefSeq" id="XP_021019669.1">
    <property type="nucleotide sequence ID" value="XM_021164010.1"/>
</dbReference>
<evidence type="ECO:0000256" key="1">
    <source>
        <dbReference type="SAM" id="SignalP"/>
    </source>
</evidence>
<evidence type="ECO:0000313" key="3">
    <source>
        <dbReference type="RefSeq" id="XP_021019669.1"/>
    </source>
</evidence>
<accession>A0A6P5PTY7</accession>
<proteinExistence type="predicted"/>
<feature type="signal peptide" evidence="1">
    <location>
        <begin position="1"/>
        <end position="22"/>
    </location>
</feature>
<dbReference type="PANTHER" id="PTHR40376:SF1">
    <property type="entry name" value="ODONTOGENESIS ASSOCIATED PHOSPHOPROTEIN"/>
    <property type="match status" value="1"/>
</dbReference>
<dbReference type="KEGG" id="mcal:110295508"/>
<sequence>MAPAFHVSWLLVSWLVVTTAEGQDVVTPPGGSQNNAKPTDCQIFTLTPPPTTRNLVTRAQPIPRTPTFSFPPRGPGFYPRFPFLLPNTRRFQFWPFYWPRGRLIPWRLFLRRQHQSGSSSEESREN</sequence>
<evidence type="ECO:0000313" key="2">
    <source>
        <dbReference type="Proteomes" id="UP000515126"/>
    </source>
</evidence>
<dbReference type="GO" id="GO:0070175">
    <property type="term" value="P:positive regulation of enamel mineralization"/>
    <property type="evidence" value="ECO:0007669"/>
    <property type="project" value="Ensembl"/>
</dbReference>
<keyword evidence="1" id="KW-0732">Signal</keyword>
<dbReference type="PANTHER" id="PTHR40376">
    <property type="entry name" value="ODONTOGENESIS ASSOCIATED PHOSPHOPROTEIN"/>
    <property type="match status" value="1"/>
</dbReference>
<dbReference type="Proteomes" id="UP000515126">
    <property type="component" value="Chromosome 5"/>
</dbReference>
<gene>
    <name evidence="3" type="primary">Odaph</name>
</gene>
<reference evidence="3" key="1">
    <citation type="submission" date="2025-08" db="UniProtKB">
        <authorList>
            <consortium name="RefSeq"/>
        </authorList>
    </citation>
    <scope>IDENTIFICATION</scope>
</reference>
<feature type="chain" id="PRO_5027732252" evidence="1">
    <location>
        <begin position="23"/>
        <end position="126"/>
    </location>
</feature>
<dbReference type="Pfam" id="PF15848">
    <property type="entry name" value="ODAPH"/>
    <property type="match status" value="1"/>
</dbReference>
<keyword evidence="2" id="KW-1185">Reference proteome</keyword>
<dbReference type="InterPro" id="IPR031706">
    <property type="entry name" value="ODAPH"/>
</dbReference>
<name>A0A6P5PTY7_MUSCR</name>
<dbReference type="CTD" id="152816"/>